<dbReference type="EMBL" id="JBHUMM010000044">
    <property type="protein sequence ID" value="MFD2673501.1"/>
    <property type="molecule type" value="Genomic_DNA"/>
</dbReference>
<comment type="similarity">
    <text evidence="1 4">Belongs to the glutathione peroxidase family.</text>
</comment>
<dbReference type="InterPro" id="IPR029760">
    <property type="entry name" value="GPX_CS"/>
</dbReference>
<dbReference type="PIRSF" id="PIRSF000303">
    <property type="entry name" value="Glutathion_perox"/>
    <property type="match status" value="1"/>
</dbReference>
<proteinExistence type="inferred from homology"/>
<evidence type="ECO:0000256" key="3">
    <source>
        <dbReference type="ARBA" id="ARBA00023002"/>
    </source>
</evidence>
<protein>
    <recommendedName>
        <fullName evidence="4">Glutathione peroxidase</fullName>
    </recommendedName>
</protein>
<organism evidence="6 7">
    <name type="scientific">Marinicrinis sediminis</name>
    <dbReference type="NCBI Taxonomy" id="1652465"/>
    <lineage>
        <taxon>Bacteria</taxon>
        <taxon>Bacillati</taxon>
        <taxon>Bacillota</taxon>
        <taxon>Bacilli</taxon>
        <taxon>Bacillales</taxon>
        <taxon>Paenibacillaceae</taxon>
    </lineage>
</organism>
<reference evidence="7" key="1">
    <citation type="journal article" date="2019" name="Int. J. Syst. Evol. Microbiol.">
        <title>The Global Catalogue of Microorganisms (GCM) 10K type strain sequencing project: providing services to taxonomists for standard genome sequencing and annotation.</title>
        <authorList>
            <consortium name="The Broad Institute Genomics Platform"/>
            <consortium name="The Broad Institute Genome Sequencing Center for Infectious Disease"/>
            <person name="Wu L."/>
            <person name="Ma J."/>
        </authorList>
    </citation>
    <scope>NUCLEOTIDE SEQUENCE [LARGE SCALE GENOMIC DNA]</scope>
    <source>
        <strain evidence="7">KCTC 33676</strain>
    </source>
</reference>
<dbReference type="PANTHER" id="PTHR11592">
    <property type="entry name" value="GLUTATHIONE PEROXIDASE"/>
    <property type="match status" value="1"/>
</dbReference>
<dbReference type="PRINTS" id="PR01011">
    <property type="entry name" value="GLUTPROXDASE"/>
</dbReference>
<comment type="caution">
    <text evidence="6">The sequence shown here is derived from an EMBL/GenBank/DDBJ whole genome shotgun (WGS) entry which is preliminary data.</text>
</comment>
<dbReference type="SUPFAM" id="SSF52833">
    <property type="entry name" value="Thioredoxin-like"/>
    <property type="match status" value="1"/>
</dbReference>
<dbReference type="RefSeq" id="WP_379931086.1">
    <property type="nucleotide sequence ID" value="NZ_JBHUMM010000044.1"/>
</dbReference>
<dbReference type="InterPro" id="IPR000889">
    <property type="entry name" value="Glutathione_peroxidase"/>
</dbReference>
<dbReference type="PANTHER" id="PTHR11592:SF78">
    <property type="entry name" value="GLUTATHIONE PEROXIDASE"/>
    <property type="match status" value="1"/>
</dbReference>
<accession>A0ABW5REK7</accession>
<dbReference type="PROSITE" id="PS51352">
    <property type="entry name" value="THIOREDOXIN_2"/>
    <property type="match status" value="1"/>
</dbReference>
<name>A0ABW5REK7_9BACL</name>
<keyword evidence="3 4" id="KW-0560">Oxidoreductase</keyword>
<dbReference type="PROSITE" id="PS00763">
    <property type="entry name" value="GLUTATHIONE_PEROXID_2"/>
    <property type="match status" value="1"/>
</dbReference>
<dbReference type="Gene3D" id="3.40.30.10">
    <property type="entry name" value="Glutaredoxin"/>
    <property type="match status" value="1"/>
</dbReference>
<gene>
    <name evidence="6" type="ORF">ACFSUC_18285</name>
</gene>
<evidence type="ECO:0000256" key="1">
    <source>
        <dbReference type="ARBA" id="ARBA00006926"/>
    </source>
</evidence>
<dbReference type="InterPro" id="IPR013766">
    <property type="entry name" value="Thioredoxin_domain"/>
</dbReference>
<dbReference type="GO" id="GO:0004601">
    <property type="term" value="F:peroxidase activity"/>
    <property type="evidence" value="ECO:0007669"/>
    <property type="project" value="UniProtKB-KW"/>
</dbReference>
<dbReference type="CDD" id="cd00340">
    <property type="entry name" value="GSH_Peroxidase"/>
    <property type="match status" value="1"/>
</dbReference>
<keyword evidence="7" id="KW-1185">Reference proteome</keyword>
<evidence type="ECO:0000256" key="4">
    <source>
        <dbReference type="RuleBase" id="RU000499"/>
    </source>
</evidence>
<evidence type="ECO:0000259" key="5">
    <source>
        <dbReference type="PROSITE" id="PS51352"/>
    </source>
</evidence>
<keyword evidence="2 4" id="KW-0575">Peroxidase</keyword>
<dbReference type="Pfam" id="PF00255">
    <property type="entry name" value="GSHPx"/>
    <property type="match status" value="1"/>
</dbReference>
<dbReference type="PROSITE" id="PS51355">
    <property type="entry name" value="GLUTATHIONE_PEROXID_3"/>
    <property type="match status" value="1"/>
</dbReference>
<feature type="domain" description="Thioredoxin" evidence="5">
    <location>
        <begin position="1"/>
        <end position="182"/>
    </location>
</feature>
<evidence type="ECO:0000256" key="2">
    <source>
        <dbReference type="ARBA" id="ARBA00022559"/>
    </source>
</evidence>
<evidence type="ECO:0000313" key="7">
    <source>
        <dbReference type="Proteomes" id="UP001597497"/>
    </source>
</evidence>
<dbReference type="Proteomes" id="UP001597497">
    <property type="component" value="Unassembled WGS sequence"/>
</dbReference>
<evidence type="ECO:0000313" key="6">
    <source>
        <dbReference type="EMBL" id="MFD2673501.1"/>
    </source>
</evidence>
<sequence>MSIYSYTFTSINGEPVSLNDYKEKVLIVVNTASKCGFTPQYSDLQKLYERYQGQGLEIIGFPCNQFDEQEPGSQSEVQEFCSIHYGVTFPLSEKVKVKGTQAHPLFAYLTEKAPFEGFDMTKISSKMLVSFLEEKYPENLKGDDVKWNFTKFIINQQGDVVGRYEPTTEPLDMEPVIEALLSKS</sequence>
<dbReference type="InterPro" id="IPR036249">
    <property type="entry name" value="Thioredoxin-like_sf"/>
</dbReference>